<dbReference type="InterPro" id="IPR036259">
    <property type="entry name" value="MFS_trans_sf"/>
</dbReference>
<dbReference type="PANTHER" id="PTHR48021:SF33">
    <property type="entry name" value="AT22075P-RELATED"/>
    <property type="match status" value="1"/>
</dbReference>
<keyword evidence="4" id="KW-0762">Sugar transport</keyword>
<dbReference type="Pfam" id="PF00083">
    <property type="entry name" value="Sugar_tr"/>
    <property type="match status" value="1"/>
</dbReference>
<accession>A0A1Q3FRU2</accession>
<name>A0A1Q3FRU2_CULTA</name>
<feature type="transmembrane region" description="Helical" evidence="8">
    <location>
        <begin position="64"/>
        <end position="85"/>
    </location>
</feature>
<evidence type="ECO:0000256" key="1">
    <source>
        <dbReference type="ARBA" id="ARBA00004651"/>
    </source>
</evidence>
<feature type="domain" description="Major facilitator superfamily (MFS) profile" evidence="9">
    <location>
        <begin position="22"/>
        <end position="461"/>
    </location>
</feature>
<dbReference type="InterPro" id="IPR050549">
    <property type="entry name" value="MFS_Trehalose_Transporter"/>
</dbReference>
<evidence type="ECO:0000256" key="8">
    <source>
        <dbReference type="SAM" id="Phobius"/>
    </source>
</evidence>
<comment type="subcellular location">
    <subcellularLocation>
        <location evidence="1">Cell membrane</location>
        <topology evidence="1">Multi-pass membrane protein</topology>
    </subcellularLocation>
</comment>
<dbReference type="PROSITE" id="PS50850">
    <property type="entry name" value="MFS"/>
    <property type="match status" value="1"/>
</dbReference>
<evidence type="ECO:0000256" key="4">
    <source>
        <dbReference type="ARBA" id="ARBA00022597"/>
    </source>
</evidence>
<feature type="transmembrane region" description="Helical" evidence="8">
    <location>
        <begin position="336"/>
        <end position="358"/>
    </location>
</feature>
<dbReference type="EMBL" id="GFDL01004839">
    <property type="protein sequence ID" value="JAV30206.1"/>
    <property type="molecule type" value="Transcribed_RNA"/>
</dbReference>
<feature type="transmembrane region" description="Helical" evidence="8">
    <location>
        <begin position="271"/>
        <end position="291"/>
    </location>
</feature>
<feature type="transmembrane region" description="Helical" evidence="8">
    <location>
        <begin position="92"/>
        <end position="113"/>
    </location>
</feature>
<sequence length="479" mass="51959">MTESKLPVTIKPDRKVFNQYLAVLCVNIISLAQGTAIGWLSPFLPLLISTSSPLNAPVTDIEATWIASLLCVGAIFGTVLFGWSADQFGRKFSLCMAALPLIGFWACVAFGGFVEVLYAARLLAGLGAAGVFLLVPLYVTEIAEDSIRGTLGSFFILFINMGTLVCFIAGTYLSYHVTSYVLILLPILFLVCFIRLPETPQHLIKCNKIEAAEGVLKFLRGYTSSPEHLDQLKEEMGRLMSTIAIRGKDGETRQDSSIRLTDFAPFATKKALLIGMVLVTLNQFSGCFALINYTAHIFAEAGSDLDPNVSAMVVGAIQLAGSYVSTLVVDRCRRKVLYIVSSFGSAIGLGMMGVHAYLSASGFDVSKISWLPVASLSFVIFIASVGILPLTFVILSEILPQKLQSFGGSLCTTFLWVVSFIVVKYFPVMVEVLGMHGCMWTFAGCCLFGVAFNAFFVPETRGKSIDEITLAMESRSKPT</sequence>
<keyword evidence="2" id="KW-0813">Transport</keyword>
<feature type="transmembrane region" description="Helical" evidence="8">
    <location>
        <begin position="370"/>
        <end position="395"/>
    </location>
</feature>
<organism evidence="10">
    <name type="scientific">Culex tarsalis</name>
    <name type="common">Encephalitis mosquito</name>
    <dbReference type="NCBI Taxonomy" id="7177"/>
    <lineage>
        <taxon>Eukaryota</taxon>
        <taxon>Metazoa</taxon>
        <taxon>Ecdysozoa</taxon>
        <taxon>Arthropoda</taxon>
        <taxon>Hexapoda</taxon>
        <taxon>Insecta</taxon>
        <taxon>Pterygota</taxon>
        <taxon>Neoptera</taxon>
        <taxon>Endopterygota</taxon>
        <taxon>Diptera</taxon>
        <taxon>Nematocera</taxon>
        <taxon>Culicoidea</taxon>
        <taxon>Culicidae</taxon>
        <taxon>Culicinae</taxon>
        <taxon>Culicini</taxon>
        <taxon>Culex</taxon>
        <taxon>Culex</taxon>
    </lineage>
</organism>
<dbReference type="InterPro" id="IPR044775">
    <property type="entry name" value="MFS_ERD6/Tret1-like"/>
</dbReference>
<feature type="transmembrane region" description="Helical" evidence="8">
    <location>
        <begin position="151"/>
        <end position="173"/>
    </location>
</feature>
<dbReference type="AlphaFoldDB" id="A0A1Q3FRU2"/>
<dbReference type="InterPro" id="IPR005828">
    <property type="entry name" value="MFS_sugar_transport-like"/>
</dbReference>
<evidence type="ECO:0000256" key="6">
    <source>
        <dbReference type="ARBA" id="ARBA00022989"/>
    </source>
</evidence>
<evidence type="ECO:0000256" key="5">
    <source>
        <dbReference type="ARBA" id="ARBA00022692"/>
    </source>
</evidence>
<dbReference type="PANTHER" id="PTHR48021">
    <property type="match status" value="1"/>
</dbReference>
<keyword evidence="6 8" id="KW-1133">Transmembrane helix</keyword>
<evidence type="ECO:0000256" key="3">
    <source>
        <dbReference type="ARBA" id="ARBA00022475"/>
    </source>
</evidence>
<evidence type="ECO:0000256" key="7">
    <source>
        <dbReference type="ARBA" id="ARBA00023136"/>
    </source>
</evidence>
<dbReference type="FunFam" id="1.20.1250.20:FF:000218">
    <property type="entry name" value="facilitated trehalose transporter Tret1"/>
    <property type="match status" value="1"/>
</dbReference>
<dbReference type="SUPFAM" id="SSF103473">
    <property type="entry name" value="MFS general substrate transporter"/>
    <property type="match status" value="1"/>
</dbReference>
<keyword evidence="7 8" id="KW-0472">Membrane</keyword>
<feature type="transmembrane region" description="Helical" evidence="8">
    <location>
        <begin position="407"/>
        <end position="427"/>
    </location>
</feature>
<dbReference type="CDD" id="cd17358">
    <property type="entry name" value="MFS_GLUT6_8_Class3_like"/>
    <property type="match status" value="1"/>
</dbReference>
<proteinExistence type="predicted"/>
<dbReference type="GO" id="GO:0005886">
    <property type="term" value="C:plasma membrane"/>
    <property type="evidence" value="ECO:0007669"/>
    <property type="project" value="UniProtKB-SubCell"/>
</dbReference>
<feature type="transmembrane region" description="Helical" evidence="8">
    <location>
        <begin position="311"/>
        <end position="329"/>
    </location>
</feature>
<reference evidence="10" key="1">
    <citation type="submission" date="2017-01" db="EMBL/GenBank/DDBJ databases">
        <title>A deep insight into the sialotranscriptome of adult male and female Cluex tarsalis mosquitoes.</title>
        <authorList>
            <person name="Ribeiro J.M."/>
            <person name="Moreira F."/>
            <person name="Bernard K.A."/>
            <person name="Calvo E."/>
        </authorList>
    </citation>
    <scope>NUCLEOTIDE SEQUENCE</scope>
    <source>
        <strain evidence="10">Kern County</strain>
        <tissue evidence="10">Salivary glands</tissue>
    </source>
</reference>
<keyword evidence="3" id="KW-1003">Cell membrane</keyword>
<protein>
    <submittedName>
        <fullName evidence="10">Putative gypsy-15 st-i</fullName>
    </submittedName>
</protein>
<evidence type="ECO:0000259" key="9">
    <source>
        <dbReference type="PROSITE" id="PS50850"/>
    </source>
</evidence>
<dbReference type="GO" id="GO:0051119">
    <property type="term" value="F:sugar transmembrane transporter activity"/>
    <property type="evidence" value="ECO:0007669"/>
    <property type="project" value="InterPro"/>
</dbReference>
<keyword evidence="5 8" id="KW-0812">Transmembrane</keyword>
<feature type="transmembrane region" description="Helical" evidence="8">
    <location>
        <begin position="20"/>
        <end position="44"/>
    </location>
</feature>
<dbReference type="Gene3D" id="1.20.1250.20">
    <property type="entry name" value="MFS general substrate transporter like domains"/>
    <property type="match status" value="1"/>
</dbReference>
<evidence type="ECO:0000313" key="10">
    <source>
        <dbReference type="EMBL" id="JAV30206.1"/>
    </source>
</evidence>
<feature type="transmembrane region" description="Helical" evidence="8">
    <location>
        <begin position="439"/>
        <end position="457"/>
    </location>
</feature>
<evidence type="ECO:0000256" key="2">
    <source>
        <dbReference type="ARBA" id="ARBA00022448"/>
    </source>
</evidence>
<feature type="transmembrane region" description="Helical" evidence="8">
    <location>
        <begin position="119"/>
        <end position="139"/>
    </location>
</feature>
<feature type="transmembrane region" description="Helical" evidence="8">
    <location>
        <begin position="179"/>
        <end position="196"/>
    </location>
</feature>
<dbReference type="InterPro" id="IPR020846">
    <property type="entry name" value="MFS_dom"/>
</dbReference>